<evidence type="ECO:0000313" key="2">
    <source>
        <dbReference type="Proteomes" id="UP001307889"/>
    </source>
</evidence>
<reference evidence="1 2" key="1">
    <citation type="submission" date="2023-09" db="EMBL/GenBank/DDBJ databases">
        <title>Nesidiocoris tenuis whole genome shotgun sequence.</title>
        <authorList>
            <person name="Shibata T."/>
            <person name="Shimoda M."/>
            <person name="Kobayashi T."/>
            <person name="Uehara T."/>
        </authorList>
    </citation>
    <scope>NUCLEOTIDE SEQUENCE [LARGE SCALE GENOMIC DNA]</scope>
    <source>
        <strain evidence="1 2">Japan</strain>
    </source>
</reference>
<gene>
    <name evidence="1" type="ORF">NTJ_08740</name>
</gene>
<organism evidence="1 2">
    <name type="scientific">Nesidiocoris tenuis</name>
    <dbReference type="NCBI Taxonomy" id="355587"/>
    <lineage>
        <taxon>Eukaryota</taxon>
        <taxon>Metazoa</taxon>
        <taxon>Ecdysozoa</taxon>
        <taxon>Arthropoda</taxon>
        <taxon>Hexapoda</taxon>
        <taxon>Insecta</taxon>
        <taxon>Pterygota</taxon>
        <taxon>Neoptera</taxon>
        <taxon>Paraneoptera</taxon>
        <taxon>Hemiptera</taxon>
        <taxon>Heteroptera</taxon>
        <taxon>Panheteroptera</taxon>
        <taxon>Cimicomorpha</taxon>
        <taxon>Miridae</taxon>
        <taxon>Dicyphina</taxon>
        <taxon>Nesidiocoris</taxon>
    </lineage>
</organism>
<dbReference type="EMBL" id="AP028914">
    <property type="protein sequence ID" value="BES95931.1"/>
    <property type="molecule type" value="Genomic_DNA"/>
</dbReference>
<proteinExistence type="predicted"/>
<dbReference type="Proteomes" id="UP001307889">
    <property type="component" value="Chromosome 6"/>
</dbReference>
<keyword evidence="2" id="KW-1185">Reference proteome</keyword>
<accession>A0ABN7AUS6</accession>
<sequence length="81" mass="9315">MPVFRSLSSAALKAVHPFVSHLRQEREDYLCGILALLRAAFSCECGDKELEKQLHVFVAEMNIVPSWRSARVFLIRSNRLR</sequence>
<evidence type="ECO:0000313" key="1">
    <source>
        <dbReference type="EMBL" id="BES95931.1"/>
    </source>
</evidence>
<name>A0ABN7AUS6_9HEMI</name>
<protein>
    <submittedName>
        <fullName evidence="1">Uncharacterized protein</fullName>
    </submittedName>
</protein>